<feature type="signal peptide" evidence="1">
    <location>
        <begin position="1"/>
        <end position="19"/>
    </location>
</feature>
<name>A0A8S9NEH7_BRACR</name>
<dbReference type="Pfam" id="PF20167">
    <property type="entry name" value="Transposase_32"/>
    <property type="match status" value="1"/>
</dbReference>
<dbReference type="AlphaFoldDB" id="A0A8S9NEH7"/>
<evidence type="ECO:0000256" key="1">
    <source>
        <dbReference type="SAM" id="SignalP"/>
    </source>
</evidence>
<keyword evidence="1" id="KW-0732">Signal</keyword>
<dbReference type="InterPro" id="IPR046796">
    <property type="entry name" value="Transposase_32_dom"/>
</dbReference>
<evidence type="ECO:0000259" key="2">
    <source>
        <dbReference type="Pfam" id="PF20167"/>
    </source>
</evidence>
<proteinExistence type="predicted"/>
<accession>A0A8S9NEH7</accession>
<feature type="chain" id="PRO_5035783218" description="Putative plant transposon protein domain-containing protein" evidence="1">
    <location>
        <begin position="20"/>
        <end position="287"/>
    </location>
</feature>
<dbReference type="EMBL" id="QGKX02001621">
    <property type="protein sequence ID" value="KAF3502860.1"/>
    <property type="molecule type" value="Genomic_DNA"/>
</dbReference>
<evidence type="ECO:0000313" key="4">
    <source>
        <dbReference type="Proteomes" id="UP000712600"/>
    </source>
</evidence>
<dbReference type="Proteomes" id="UP000712600">
    <property type="component" value="Unassembled WGS sequence"/>
</dbReference>
<reference evidence="3" key="1">
    <citation type="submission" date="2019-12" db="EMBL/GenBank/DDBJ databases">
        <title>Genome sequencing and annotation of Brassica cretica.</title>
        <authorList>
            <person name="Studholme D.J."/>
            <person name="Sarris P."/>
        </authorList>
    </citation>
    <scope>NUCLEOTIDE SEQUENCE</scope>
    <source>
        <strain evidence="3">PFS-109/04</strain>
        <tissue evidence="3">Leaf</tissue>
    </source>
</reference>
<organism evidence="3 4">
    <name type="scientific">Brassica cretica</name>
    <name type="common">Mustard</name>
    <dbReference type="NCBI Taxonomy" id="69181"/>
    <lineage>
        <taxon>Eukaryota</taxon>
        <taxon>Viridiplantae</taxon>
        <taxon>Streptophyta</taxon>
        <taxon>Embryophyta</taxon>
        <taxon>Tracheophyta</taxon>
        <taxon>Spermatophyta</taxon>
        <taxon>Magnoliopsida</taxon>
        <taxon>eudicotyledons</taxon>
        <taxon>Gunneridae</taxon>
        <taxon>Pentapetalae</taxon>
        <taxon>rosids</taxon>
        <taxon>malvids</taxon>
        <taxon>Brassicales</taxon>
        <taxon>Brassicaceae</taxon>
        <taxon>Brassiceae</taxon>
        <taxon>Brassica</taxon>
    </lineage>
</organism>
<sequence length="287" mass="32505">MSMCIRLAIITILMTSVLSYECHRLCHSQKTVSDTSHSQIETCNPPEEAPDCLREEHLLQLPPPLVLPDLPANESGSNGERSLRRCLLRLLHIRLPHLPTTRLKPFNPKSCVIKQAVLSSKHEIKRTPRLFVPTSLRSRVASSRAIWLRVRPGLIYTLIDSDLFHPNVVKEFIANLGAAEDRGNGVAVFLRGSMVDFSPSLINALYLVPGFEEDHDYLAADIDRVCSFLTDNRVQRWEAMSSKYLTPTNQVLYKLVCSNWIPTTNYTKVFLKDLCTVHICVSLNFHS</sequence>
<feature type="domain" description="Putative plant transposon protein" evidence="2">
    <location>
        <begin position="162"/>
        <end position="278"/>
    </location>
</feature>
<comment type="caution">
    <text evidence="3">The sequence shown here is derived from an EMBL/GenBank/DDBJ whole genome shotgun (WGS) entry which is preliminary data.</text>
</comment>
<evidence type="ECO:0000313" key="3">
    <source>
        <dbReference type="EMBL" id="KAF3502860.1"/>
    </source>
</evidence>
<protein>
    <recommendedName>
        <fullName evidence="2">Putative plant transposon protein domain-containing protein</fullName>
    </recommendedName>
</protein>
<gene>
    <name evidence="3" type="ORF">F2Q69_00043318</name>
</gene>